<dbReference type="Gramene" id="TraesCLE_scaffold_016551_01G000200.1">
    <property type="protein sequence ID" value="TraesCLE_scaffold_016551_01G000200.1"/>
    <property type="gene ID" value="TraesCLE_scaffold_016551_01G000200"/>
</dbReference>
<proteinExistence type="predicted"/>
<dbReference type="Gramene" id="TraesSYM6D03G03592760.1">
    <property type="protein sequence ID" value="TraesSYM6D03G03592760.1"/>
    <property type="gene ID" value="TraesSYM6D03G03592760"/>
</dbReference>
<evidence type="ECO:0000313" key="3">
    <source>
        <dbReference type="EnsemblPlants" id="TraesCS6D02G029100.1"/>
    </source>
</evidence>
<dbReference type="Gramene" id="TraesJUL6D03G03676740.1">
    <property type="protein sequence ID" value="TraesJUL6D03G03676740.1"/>
    <property type="gene ID" value="TraesJUL6D03G03676740"/>
</dbReference>
<feature type="domain" description="F-box protein AT5G49610-like beta-propeller" evidence="2">
    <location>
        <begin position="163"/>
        <end position="359"/>
    </location>
</feature>
<sequence>MDAGGETAAVLHRLGLPLRPRPTPVSLAPYLPLHHFSSKLTISPLHASDEGDDETTPGLISPATEVLGKDDLLAEILARLPPQPSLILHASIVSKRWGHLAASAAFRRRLRNHHGRPPVLGAFERDGKKLLFIPALDSPDRIPAERFSLQVCADEATNDHWGVLGCRHGRVLIINRTRCELVVFDPVSGDHCIVAFPPDFDQHAYNANGALIGDEQLRSSAFQLVLVGFSANDGAGVTAARVYSSETGEWGQLVAAARPCAVGHLPCTLIGKRLYWWLTERDHGILEFNMETKSLGVITKPSIENIHSCRSRIINGEDGSVGLVVFSYPSMQMWDRKLSDRGVATWVLRKTVDMRGKLALPSSMEAGKSTILGYTEDADAVIISVHTFPWVQNGDVYVFLVQLDLMQCKKLHGSFMENSYHPYANFYAGPTALKLLGRLDSDRDAAVPQA</sequence>
<dbReference type="Pfam" id="PF23635">
    <property type="entry name" value="Beta-prop_AT5G49610-like"/>
    <property type="match status" value="1"/>
</dbReference>
<accession>A0A3B6QBU3</accession>
<dbReference type="InterPro" id="IPR001810">
    <property type="entry name" value="F-box_dom"/>
</dbReference>
<evidence type="ECO:0000259" key="2">
    <source>
        <dbReference type="Pfam" id="PF23635"/>
    </source>
</evidence>
<organism evidence="3">
    <name type="scientific">Triticum aestivum</name>
    <name type="common">Wheat</name>
    <dbReference type="NCBI Taxonomy" id="4565"/>
    <lineage>
        <taxon>Eukaryota</taxon>
        <taxon>Viridiplantae</taxon>
        <taxon>Streptophyta</taxon>
        <taxon>Embryophyta</taxon>
        <taxon>Tracheophyta</taxon>
        <taxon>Spermatophyta</taxon>
        <taxon>Magnoliopsida</taxon>
        <taxon>Liliopsida</taxon>
        <taxon>Poales</taxon>
        <taxon>Poaceae</taxon>
        <taxon>BOP clade</taxon>
        <taxon>Pooideae</taxon>
        <taxon>Triticodae</taxon>
        <taxon>Triticeae</taxon>
        <taxon>Triticinae</taxon>
        <taxon>Triticum</taxon>
    </lineage>
</organism>
<evidence type="ECO:0000259" key="1">
    <source>
        <dbReference type="Pfam" id="PF00646"/>
    </source>
</evidence>
<dbReference type="Gramene" id="TraesLDM6D03G03650200.1">
    <property type="protein sequence ID" value="TraesLDM6D03G03650200.1"/>
    <property type="gene ID" value="TraesLDM6D03G03650200"/>
</dbReference>
<dbReference type="EnsemblPlants" id="TraesCS6D02G029100.1">
    <property type="protein sequence ID" value="TraesCS6D02G029100.1"/>
    <property type="gene ID" value="TraesCS6D02G029100"/>
</dbReference>
<name>A0A3B6QBU3_WHEAT</name>
<evidence type="ECO:0000313" key="4">
    <source>
        <dbReference type="Proteomes" id="UP000019116"/>
    </source>
</evidence>
<dbReference type="Gramene" id="TraesCS6D03G0057500.1">
    <property type="protein sequence ID" value="TraesCS6D03G0057500.1.CDS"/>
    <property type="gene ID" value="TraesCS6D03G0057500"/>
</dbReference>
<gene>
    <name evidence="3" type="primary">LOC123140756</name>
</gene>
<dbReference type="Gramene" id="TraesNOR6D03G03687680.1">
    <property type="protein sequence ID" value="TraesNOR6D03G03687680.1"/>
    <property type="gene ID" value="TraesNOR6D03G03687680"/>
</dbReference>
<dbReference type="InterPro" id="IPR036047">
    <property type="entry name" value="F-box-like_dom_sf"/>
</dbReference>
<dbReference type="Gramene" id="TraesWEE_scaffold_029127_01G000400.1">
    <property type="protein sequence ID" value="TraesWEE_scaffold_029127_01G000400.1"/>
    <property type="gene ID" value="TraesWEE_scaffold_029127_01G000400"/>
</dbReference>
<keyword evidence="4" id="KW-1185">Reference proteome</keyword>
<dbReference type="OMA" id="DATNDHW"/>
<reference evidence="3" key="1">
    <citation type="submission" date="2018-08" db="EMBL/GenBank/DDBJ databases">
        <authorList>
            <person name="Rossello M."/>
        </authorList>
    </citation>
    <scope>NUCLEOTIDE SEQUENCE [LARGE SCALE GENOMIC DNA]</scope>
    <source>
        <strain evidence="3">cv. Chinese Spring</strain>
    </source>
</reference>
<dbReference type="SUPFAM" id="SSF81383">
    <property type="entry name" value="F-box domain"/>
    <property type="match status" value="1"/>
</dbReference>
<dbReference type="OrthoDB" id="600579at2759"/>
<dbReference type="AlphaFoldDB" id="A0A3B6QBU3"/>
<reference evidence="3" key="2">
    <citation type="submission" date="2018-10" db="UniProtKB">
        <authorList>
            <consortium name="EnsemblPlants"/>
        </authorList>
    </citation>
    <scope>IDENTIFICATION</scope>
</reference>
<dbReference type="GeneID" id="123140756"/>
<dbReference type="SMR" id="A0A3B6QBU3"/>
<dbReference type="Proteomes" id="UP000019116">
    <property type="component" value="Chromosome 6D"/>
</dbReference>
<dbReference type="PANTHER" id="PTHR32133:SF363">
    <property type="entry name" value="F-BOX DOMAIN-CONTAINING PROTEIN"/>
    <property type="match status" value="1"/>
</dbReference>
<dbReference type="Gramene" id="TraesMAC6D03G03647090.1">
    <property type="protein sequence ID" value="TraesMAC6D03G03647090.1"/>
    <property type="gene ID" value="TraesMAC6D03G03647090"/>
</dbReference>
<dbReference type="Pfam" id="PF00646">
    <property type="entry name" value="F-box"/>
    <property type="match status" value="1"/>
</dbReference>
<evidence type="ECO:0008006" key="5">
    <source>
        <dbReference type="Google" id="ProtNLM"/>
    </source>
</evidence>
<protein>
    <recommendedName>
        <fullName evidence="5">F-box domain-containing protein</fullName>
    </recommendedName>
</protein>
<dbReference type="Gramene" id="TraesARI6D03G03612140.1">
    <property type="protein sequence ID" value="TraesARI6D03G03612140.1"/>
    <property type="gene ID" value="TraesARI6D03G03612140"/>
</dbReference>
<dbReference type="Gramene" id="TraesJAG6D03G03640040.1">
    <property type="protein sequence ID" value="TraesJAG6D03G03640040.1"/>
    <property type="gene ID" value="TraesJAG6D03G03640040"/>
</dbReference>
<dbReference type="InterPro" id="IPR056594">
    <property type="entry name" value="AT5G49610-like_b-prop"/>
</dbReference>
<dbReference type="RefSeq" id="XP_044415976.1">
    <property type="nucleotide sequence ID" value="XM_044560041.1"/>
</dbReference>
<dbReference type="STRING" id="4565.A0A3B6QBU3"/>
<feature type="domain" description="F-box" evidence="1">
    <location>
        <begin position="70"/>
        <end position="106"/>
    </location>
</feature>
<dbReference type="PANTHER" id="PTHR32133">
    <property type="entry name" value="OS07G0120400 PROTEIN"/>
    <property type="match status" value="1"/>
</dbReference>
<dbReference type="Gramene" id="TraesLAC6D03G03598720.1">
    <property type="protein sequence ID" value="TraesLAC6D03G03598720.1"/>
    <property type="gene ID" value="TraesLAC6D03G03598720"/>
</dbReference>
<dbReference type="Gramene" id="TraesCAD_scaffold_075578_01G000200.1">
    <property type="protein sequence ID" value="TraesCAD_scaffold_075578_01G000200.1"/>
    <property type="gene ID" value="TraesCAD_scaffold_075578_01G000200"/>
</dbReference>
<dbReference type="Gramene" id="TraesPARA_EIv1.0_2219710.1">
    <property type="protein sequence ID" value="TraesPARA_EIv1.0_2219710.1.CDS"/>
    <property type="gene ID" value="TraesPARA_EIv1.0_2219710"/>
</dbReference>
<dbReference type="Gramene" id="TraesCS6D02G029100.1">
    <property type="protein sequence ID" value="TraesCS6D02G029100.1"/>
    <property type="gene ID" value="TraesCS6D02G029100"/>
</dbReference>
<dbReference type="Gramene" id="TraesROB_scaffold_017890_01G000600.1">
    <property type="protein sequence ID" value="TraesROB_scaffold_017890_01G000600.1"/>
    <property type="gene ID" value="TraesROB_scaffold_017890_01G000600"/>
</dbReference>